<evidence type="ECO:0000313" key="3">
    <source>
        <dbReference type="Proteomes" id="UP000310708"/>
    </source>
</evidence>
<feature type="chain" id="PRO_5043198634" evidence="1">
    <location>
        <begin position="19"/>
        <end position="79"/>
    </location>
</feature>
<proteinExistence type="predicted"/>
<comment type="caution">
    <text evidence="2">The sequence shown here is derived from an EMBL/GenBank/DDBJ whole genome shotgun (WGS) entry which is preliminary data.</text>
</comment>
<keyword evidence="1" id="KW-0732">Signal</keyword>
<gene>
    <name evidence="2" type="ORF">E3Q01_00625</name>
</gene>
<accession>A0A4T0TUR3</accession>
<dbReference type="AlphaFoldDB" id="A0A4T0TUR3"/>
<protein>
    <submittedName>
        <fullName evidence="2">Uncharacterized protein</fullName>
    </submittedName>
</protein>
<organism evidence="2 3">
    <name type="scientific">Wallemia mellicola</name>
    <dbReference type="NCBI Taxonomy" id="1708541"/>
    <lineage>
        <taxon>Eukaryota</taxon>
        <taxon>Fungi</taxon>
        <taxon>Dikarya</taxon>
        <taxon>Basidiomycota</taxon>
        <taxon>Wallemiomycotina</taxon>
        <taxon>Wallemiomycetes</taxon>
        <taxon>Wallemiales</taxon>
        <taxon>Wallemiaceae</taxon>
        <taxon>Wallemia</taxon>
    </lineage>
</organism>
<name>A0A4T0TUR3_9BASI</name>
<reference evidence="2 3" key="1">
    <citation type="submission" date="2019-03" db="EMBL/GenBank/DDBJ databases">
        <title>Sequencing 25 genomes of Wallemia mellicola.</title>
        <authorList>
            <person name="Gostincar C."/>
        </authorList>
    </citation>
    <scope>NUCLEOTIDE SEQUENCE [LARGE SCALE GENOMIC DNA]</scope>
    <source>
        <strain evidence="2 3">EXF-757</strain>
    </source>
</reference>
<evidence type="ECO:0000313" key="2">
    <source>
        <dbReference type="EMBL" id="TIC69028.1"/>
    </source>
</evidence>
<dbReference type="Proteomes" id="UP000310708">
    <property type="component" value="Unassembled WGS sequence"/>
</dbReference>
<evidence type="ECO:0000256" key="1">
    <source>
        <dbReference type="SAM" id="SignalP"/>
    </source>
</evidence>
<dbReference type="EMBL" id="SPRX01000005">
    <property type="protein sequence ID" value="TIC69028.1"/>
    <property type="molecule type" value="Genomic_DNA"/>
</dbReference>
<sequence length="79" mass="8585">MKLSAIFVGLAITVGVSAAFDRSQLKCGEEGFPTEYTLFKNNLQNFTPEEQAKAQKHWDAAYGCEAKNAELDAADTLIG</sequence>
<feature type="signal peptide" evidence="1">
    <location>
        <begin position="1"/>
        <end position="18"/>
    </location>
</feature>